<reference evidence="2 3" key="1">
    <citation type="submission" date="2022-11" db="EMBL/GenBank/DDBJ databases">
        <title>Whole genome sequence of Eschrichtius robustus ER-17-0199.</title>
        <authorList>
            <person name="Bruniche-Olsen A."/>
            <person name="Black A.N."/>
            <person name="Fields C.J."/>
            <person name="Walden K."/>
            <person name="Dewoody J.A."/>
        </authorList>
    </citation>
    <scope>NUCLEOTIDE SEQUENCE [LARGE SCALE GENOMIC DNA]</scope>
    <source>
        <strain evidence="2">ER-17-0199</strain>
        <tissue evidence="2">Blubber</tissue>
    </source>
</reference>
<organism evidence="2 3">
    <name type="scientific">Eschrichtius robustus</name>
    <name type="common">California gray whale</name>
    <name type="synonym">Eschrichtius gibbosus</name>
    <dbReference type="NCBI Taxonomy" id="9764"/>
    <lineage>
        <taxon>Eukaryota</taxon>
        <taxon>Metazoa</taxon>
        <taxon>Chordata</taxon>
        <taxon>Craniata</taxon>
        <taxon>Vertebrata</taxon>
        <taxon>Euteleostomi</taxon>
        <taxon>Mammalia</taxon>
        <taxon>Eutheria</taxon>
        <taxon>Laurasiatheria</taxon>
        <taxon>Artiodactyla</taxon>
        <taxon>Whippomorpha</taxon>
        <taxon>Cetacea</taxon>
        <taxon>Mysticeti</taxon>
        <taxon>Eschrichtiidae</taxon>
        <taxon>Eschrichtius</taxon>
    </lineage>
</organism>
<sequence length="159" mass="17032">MTPFGMELHMWLADGSKKLKEEIWQILNRCATREAQGHFLLKLKRKREIGRWALRAAHLSPLPRGGRGEVQHLGKRPLSRRGGYAGSLGARGLGLAGGNATRGNAAGNSLGADNSGETETRSSEGSIESPPESQSETLSATPAPKAKLRSPGTRLAPWS</sequence>
<protein>
    <submittedName>
        <fullName evidence="2">Uncharacterized protein</fullName>
    </submittedName>
</protein>
<accession>A0AB34H3X1</accession>
<dbReference type="Proteomes" id="UP001159641">
    <property type="component" value="Unassembled WGS sequence"/>
</dbReference>
<feature type="compositionally biased region" description="Low complexity" evidence="1">
    <location>
        <begin position="98"/>
        <end position="109"/>
    </location>
</feature>
<evidence type="ECO:0000313" key="3">
    <source>
        <dbReference type="Proteomes" id="UP001159641"/>
    </source>
</evidence>
<comment type="caution">
    <text evidence="2">The sequence shown here is derived from an EMBL/GenBank/DDBJ whole genome shotgun (WGS) entry which is preliminary data.</text>
</comment>
<evidence type="ECO:0000313" key="2">
    <source>
        <dbReference type="EMBL" id="KAJ8787481.1"/>
    </source>
</evidence>
<keyword evidence="3" id="KW-1185">Reference proteome</keyword>
<feature type="compositionally biased region" description="Gly residues" evidence="1">
    <location>
        <begin position="83"/>
        <end position="97"/>
    </location>
</feature>
<dbReference type="EMBL" id="JAIQCJ010001787">
    <property type="protein sequence ID" value="KAJ8787481.1"/>
    <property type="molecule type" value="Genomic_DNA"/>
</dbReference>
<proteinExistence type="predicted"/>
<dbReference type="AlphaFoldDB" id="A0AB34H3X1"/>
<name>A0AB34H3X1_ESCRO</name>
<evidence type="ECO:0000256" key="1">
    <source>
        <dbReference type="SAM" id="MobiDB-lite"/>
    </source>
</evidence>
<feature type="compositionally biased region" description="Low complexity" evidence="1">
    <location>
        <begin position="123"/>
        <end position="136"/>
    </location>
</feature>
<feature type="region of interest" description="Disordered" evidence="1">
    <location>
        <begin position="61"/>
        <end position="159"/>
    </location>
</feature>
<gene>
    <name evidence="2" type="ORF">J1605_022966</name>
</gene>